<organism evidence="1 2">
    <name type="scientific">Lachnoclostridium phytofermentans</name>
    <dbReference type="NCBI Taxonomy" id="66219"/>
    <lineage>
        <taxon>Bacteria</taxon>
        <taxon>Bacillati</taxon>
        <taxon>Bacillota</taxon>
        <taxon>Clostridia</taxon>
        <taxon>Lachnospirales</taxon>
        <taxon>Lachnospiraceae</taxon>
    </lineage>
</organism>
<accession>A0A3D2X9P9</accession>
<reference evidence="1 2" key="1">
    <citation type="journal article" date="2018" name="Nat. Biotechnol.">
        <title>A standardized bacterial taxonomy based on genome phylogeny substantially revises the tree of life.</title>
        <authorList>
            <person name="Parks D.H."/>
            <person name="Chuvochina M."/>
            <person name="Waite D.W."/>
            <person name="Rinke C."/>
            <person name="Skarshewski A."/>
            <person name="Chaumeil P.A."/>
            <person name="Hugenholtz P."/>
        </authorList>
    </citation>
    <scope>NUCLEOTIDE SEQUENCE [LARGE SCALE GENOMIC DNA]</scope>
    <source>
        <strain evidence="1">UBA11728</strain>
    </source>
</reference>
<comment type="caution">
    <text evidence="1">The sequence shown here is derived from an EMBL/GenBank/DDBJ whole genome shotgun (WGS) entry which is preliminary data.</text>
</comment>
<evidence type="ECO:0000313" key="1">
    <source>
        <dbReference type="EMBL" id="HCL03323.1"/>
    </source>
</evidence>
<proteinExistence type="predicted"/>
<evidence type="ECO:0000313" key="2">
    <source>
        <dbReference type="Proteomes" id="UP000262969"/>
    </source>
</evidence>
<evidence type="ECO:0008006" key="3">
    <source>
        <dbReference type="Google" id="ProtNLM"/>
    </source>
</evidence>
<dbReference type="AlphaFoldDB" id="A0A3D2X9P9"/>
<protein>
    <recommendedName>
        <fullName evidence="3">DUF3795 domain-containing protein</fullName>
    </recommendedName>
</protein>
<sequence length="185" mass="21253">MKNFSRTDLMFSLCGLNCNLCTMKLDNYCPGCGGGSGNQGCSIAKCSLLHQGIEYCFLCEEYPCSKYEGIEKYDSFITHRKQLSDMKKARMVGLDRYHLELEGKAEILRYLLENYNDGRRKTFFCLAINLLEISDIREVVEKLKKQIDLNHKTMKEKALVAVSLFQEIADKNNILLKLNKKPSKK</sequence>
<dbReference type="EMBL" id="DPVV01000442">
    <property type="protein sequence ID" value="HCL03323.1"/>
    <property type="molecule type" value="Genomic_DNA"/>
</dbReference>
<name>A0A3D2X9P9_9FIRM</name>
<dbReference type="Proteomes" id="UP000262969">
    <property type="component" value="Unassembled WGS sequence"/>
</dbReference>
<gene>
    <name evidence="1" type="ORF">DHW61_13115</name>
</gene>